<dbReference type="RefSeq" id="WP_013142680.1">
    <property type="nucleotide sequence ID" value="NC_014205.1"/>
</dbReference>
<name>D7DBD5_STAHD</name>
<protein>
    <submittedName>
        <fullName evidence="1">Molybdopterin biosynthesis MoaE protein</fullName>
    </submittedName>
</protein>
<dbReference type="EMBL" id="CP002051">
    <property type="protein sequence ID" value="ADI31482.1"/>
    <property type="molecule type" value="Genomic_DNA"/>
</dbReference>
<organism evidence="1 2">
    <name type="scientific">Staphylothermus hellenicus (strain DSM 12710 / JCM 10830 / BK20S6-10-b1 / P8)</name>
    <dbReference type="NCBI Taxonomy" id="591019"/>
    <lineage>
        <taxon>Archaea</taxon>
        <taxon>Thermoproteota</taxon>
        <taxon>Thermoprotei</taxon>
        <taxon>Desulfurococcales</taxon>
        <taxon>Desulfurococcaceae</taxon>
        <taxon>Staphylothermus</taxon>
    </lineage>
</organism>
<dbReference type="KEGG" id="shc:Shell_0350"/>
<dbReference type="AlphaFoldDB" id="D7DBD5"/>
<dbReference type="GeneID" id="9233639"/>
<dbReference type="SUPFAM" id="SSF54690">
    <property type="entry name" value="Molybdopterin synthase subunit MoaE"/>
    <property type="match status" value="1"/>
</dbReference>
<dbReference type="InterPro" id="IPR036563">
    <property type="entry name" value="MoaE_sf"/>
</dbReference>
<dbReference type="PANTHER" id="PTHR23404">
    <property type="entry name" value="MOLYBDOPTERIN SYNTHASE RELATED"/>
    <property type="match status" value="1"/>
</dbReference>
<gene>
    <name evidence="1" type="ordered locus">Shell_0350</name>
</gene>
<evidence type="ECO:0000313" key="1">
    <source>
        <dbReference type="EMBL" id="ADI31482.1"/>
    </source>
</evidence>
<sequence>MPYIRVGLTESIIDVDSIVNELIEHTKGLGGAIVSFIGYVKGIVDDHRVYELQYTAYQPYTEEVMEKIVVEEVRRNNLLGAIVIHRIGNLKPGDPTIYIFVSANTRKEAFKGASEILERIKHEAPIFKLEKRDDGEYWVIGDGRRVARRRAKNT</sequence>
<dbReference type="Pfam" id="PF02391">
    <property type="entry name" value="MoaE"/>
    <property type="match status" value="1"/>
</dbReference>
<accession>D7DBD5</accession>
<dbReference type="InterPro" id="IPR003448">
    <property type="entry name" value="Mopterin_biosynth_MoaE"/>
</dbReference>
<dbReference type="OrthoDB" id="45235at2157"/>
<dbReference type="GO" id="GO:0006777">
    <property type="term" value="P:Mo-molybdopterin cofactor biosynthetic process"/>
    <property type="evidence" value="ECO:0007669"/>
    <property type="project" value="InterPro"/>
</dbReference>
<evidence type="ECO:0000313" key="2">
    <source>
        <dbReference type="Proteomes" id="UP000002573"/>
    </source>
</evidence>
<keyword evidence="2" id="KW-1185">Reference proteome</keyword>
<dbReference type="Proteomes" id="UP000002573">
    <property type="component" value="Chromosome"/>
</dbReference>
<proteinExistence type="predicted"/>
<dbReference type="CDD" id="cd00756">
    <property type="entry name" value="MoaE"/>
    <property type="match status" value="1"/>
</dbReference>
<dbReference type="STRING" id="591019.Shell_0350"/>
<reference evidence="2" key="1">
    <citation type="submission" date="2010-05" db="EMBL/GenBank/DDBJ databases">
        <title>Complete sequence of Staphylothermus hellenicus DSM 12710.</title>
        <authorList>
            <consortium name="US DOE Joint Genome Institute"/>
            <person name="Lucas S."/>
            <person name="Copeland A."/>
            <person name="Lapidus A."/>
            <person name="Cheng J.-F."/>
            <person name="Bruce D."/>
            <person name="Goodwin L."/>
            <person name="Pitluck S."/>
            <person name="Davenport K."/>
            <person name="Detter J.C."/>
            <person name="Han C."/>
            <person name="Tapia R."/>
            <person name="Larimer F."/>
            <person name="Land M."/>
            <person name="Hauser L."/>
            <person name="Kyrpides N."/>
            <person name="Mikhailova N."/>
            <person name="Anderson I.J."/>
            <person name="Woyke T."/>
        </authorList>
    </citation>
    <scope>NUCLEOTIDE SEQUENCE [LARGE SCALE GENOMIC DNA]</scope>
    <source>
        <strain evidence="2">DSM 12710 / JCM 10830 / BK20S6-10-b1 / P8</strain>
    </source>
</reference>
<dbReference type="eggNOG" id="arCOG00534">
    <property type="taxonomic scope" value="Archaea"/>
</dbReference>
<dbReference type="HOGENOM" id="CLU_089568_2_2_2"/>
<dbReference type="Gene3D" id="3.90.1170.40">
    <property type="entry name" value="Molybdopterin biosynthesis MoaE subunit"/>
    <property type="match status" value="1"/>
</dbReference>
<reference evidence="1 2" key="2">
    <citation type="journal article" date="2011" name="Stand. Genomic Sci.">
        <title>Complete genome sequence of Staphylothermus hellenicus P8.</title>
        <authorList>
            <person name="Anderson I."/>
            <person name="Wirth R."/>
            <person name="Lucas S."/>
            <person name="Copeland A."/>
            <person name="Lapidus A."/>
            <person name="Cheng J.F."/>
            <person name="Goodwin L."/>
            <person name="Pitluck S."/>
            <person name="Davenport K."/>
            <person name="Detter J.C."/>
            <person name="Han C."/>
            <person name="Tapia R."/>
            <person name="Land M."/>
            <person name="Hauser L."/>
            <person name="Pati A."/>
            <person name="Mikhailova N."/>
            <person name="Woyke T."/>
            <person name="Klenk H.P."/>
            <person name="Kyrpides N."/>
            <person name="Ivanova N."/>
        </authorList>
    </citation>
    <scope>NUCLEOTIDE SEQUENCE [LARGE SCALE GENOMIC DNA]</scope>
    <source>
        <strain evidence="2">DSM 12710 / JCM 10830 / BK20S6-10-b1 / P8</strain>
    </source>
</reference>